<keyword evidence="3" id="KW-1185">Reference proteome</keyword>
<keyword evidence="1" id="KW-1133">Transmembrane helix</keyword>
<dbReference type="InterPro" id="IPR025250">
    <property type="entry name" value="DUF4199"/>
</dbReference>
<keyword evidence="1" id="KW-0812">Transmembrane</keyword>
<feature type="transmembrane region" description="Helical" evidence="1">
    <location>
        <begin position="16"/>
        <end position="34"/>
    </location>
</feature>
<sequence>MVLEKQIGLHDEYLEWHQYVTLLYIIPAIWIYVLALKDKKRNFYNGEMNFKQGFISGLIISLIVTLFSPLNQWIISEVITPDYFKNVIAYSVETGYHENMEEAEAQFNLETYIVQSTIWALVMGIITSALVALFVKTKK</sequence>
<evidence type="ECO:0000256" key="1">
    <source>
        <dbReference type="SAM" id="Phobius"/>
    </source>
</evidence>
<comment type="caution">
    <text evidence="2">The sequence shown here is derived from an EMBL/GenBank/DDBJ whole genome shotgun (WGS) entry which is preliminary data.</text>
</comment>
<reference evidence="3" key="1">
    <citation type="journal article" date="2019" name="Int. J. Syst. Evol. Microbiol.">
        <title>The Global Catalogue of Microorganisms (GCM) 10K type strain sequencing project: providing services to taxonomists for standard genome sequencing and annotation.</title>
        <authorList>
            <consortium name="The Broad Institute Genomics Platform"/>
            <consortium name="The Broad Institute Genome Sequencing Center for Infectious Disease"/>
            <person name="Wu L."/>
            <person name="Ma J."/>
        </authorList>
    </citation>
    <scope>NUCLEOTIDE SEQUENCE [LARGE SCALE GENOMIC DNA]</scope>
    <source>
        <strain evidence="3">CGMCC 1.12931</strain>
    </source>
</reference>
<evidence type="ECO:0008006" key="4">
    <source>
        <dbReference type="Google" id="ProtNLM"/>
    </source>
</evidence>
<evidence type="ECO:0000313" key="3">
    <source>
        <dbReference type="Proteomes" id="UP000599179"/>
    </source>
</evidence>
<accession>A0ABQ1SHG9</accession>
<name>A0ABQ1SHG9_9FLAO</name>
<evidence type="ECO:0000313" key="2">
    <source>
        <dbReference type="EMBL" id="GGE36098.1"/>
    </source>
</evidence>
<feature type="transmembrane region" description="Helical" evidence="1">
    <location>
        <begin position="54"/>
        <end position="75"/>
    </location>
</feature>
<protein>
    <recommendedName>
        <fullName evidence="4">DUF4199 domain-containing protein</fullName>
    </recommendedName>
</protein>
<feature type="transmembrane region" description="Helical" evidence="1">
    <location>
        <begin position="117"/>
        <end position="135"/>
    </location>
</feature>
<organism evidence="2 3">
    <name type="scientific">Psychroflexus planctonicus</name>
    <dbReference type="NCBI Taxonomy" id="1526575"/>
    <lineage>
        <taxon>Bacteria</taxon>
        <taxon>Pseudomonadati</taxon>
        <taxon>Bacteroidota</taxon>
        <taxon>Flavobacteriia</taxon>
        <taxon>Flavobacteriales</taxon>
        <taxon>Flavobacteriaceae</taxon>
        <taxon>Psychroflexus</taxon>
    </lineage>
</organism>
<dbReference type="Proteomes" id="UP000599179">
    <property type="component" value="Unassembled WGS sequence"/>
</dbReference>
<gene>
    <name evidence="2" type="ORF">GCM10010832_15350</name>
</gene>
<dbReference type="Pfam" id="PF13858">
    <property type="entry name" value="DUF4199"/>
    <property type="match status" value="1"/>
</dbReference>
<keyword evidence="1" id="KW-0472">Membrane</keyword>
<dbReference type="RefSeq" id="WP_229731839.1">
    <property type="nucleotide sequence ID" value="NZ_BMGM01000006.1"/>
</dbReference>
<proteinExistence type="predicted"/>
<dbReference type="EMBL" id="BMGM01000006">
    <property type="protein sequence ID" value="GGE36098.1"/>
    <property type="molecule type" value="Genomic_DNA"/>
</dbReference>